<keyword evidence="5 6" id="KW-0804">Transcription</keyword>
<evidence type="ECO:0000259" key="7">
    <source>
        <dbReference type="Pfam" id="PF01709"/>
    </source>
</evidence>
<comment type="caution">
    <text evidence="9">The sequence shown here is derived from an EMBL/GenBank/DDBJ whole genome shotgun (WGS) entry which is preliminary data.</text>
</comment>
<accession>A0A1F8AZE9</accession>
<dbReference type="InterPro" id="IPR029072">
    <property type="entry name" value="YebC-like"/>
</dbReference>
<reference evidence="9 10" key="1">
    <citation type="journal article" date="2016" name="Nat. Commun.">
        <title>Thousands of microbial genomes shed light on interconnected biogeochemical processes in an aquifer system.</title>
        <authorList>
            <person name="Anantharaman K."/>
            <person name="Brown C.T."/>
            <person name="Hug L.A."/>
            <person name="Sharon I."/>
            <person name="Castelle C.J."/>
            <person name="Probst A.J."/>
            <person name="Thomas B.C."/>
            <person name="Singh A."/>
            <person name="Wilkins M.J."/>
            <person name="Karaoz U."/>
            <person name="Brodie E.L."/>
            <person name="Williams K.H."/>
            <person name="Hubbard S.S."/>
            <person name="Banfield J.F."/>
        </authorList>
    </citation>
    <scope>NUCLEOTIDE SEQUENCE [LARGE SCALE GENOMIC DNA]</scope>
</reference>
<name>A0A1F8AZE9_9BACT</name>
<dbReference type="InterPro" id="IPR002876">
    <property type="entry name" value="Transcrip_reg_TACO1-like"/>
</dbReference>
<evidence type="ECO:0000256" key="3">
    <source>
        <dbReference type="ARBA" id="ARBA00023015"/>
    </source>
</evidence>
<dbReference type="GO" id="GO:0006355">
    <property type="term" value="P:regulation of DNA-templated transcription"/>
    <property type="evidence" value="ECO:0007669"/>
    <property type="project" value="UniProtKB-UniRule"/>
</dbReference>
<protein>
    <recommendedName>
        <fullName evidence="6">Probable transcriptional regulatory protein A3E46_00380</fullName>
    </recommendedName>
</protein>
<organism evidence="9 10">
    <name type="scientific">Candidatus Woesebacteria bacterium RIFCSPHIGHO2_12_FULL_46_16</name>
    <dbReference type="NCBI Taxonomy" id="1802513"/>
    <lineage>
        <taxon>Bacteria</taxon>
        <taxon>Candidatus Woeseibacteriota</taxon>
    </lineage>
</organism>
<dbReference type="EMBL" id="MGGZ01000018">
    <property type="protein sequence ID" value="OGM57111.1"/>
    <property type="molecule type" value="Genomic_DNA"/>
</dbReference>
<dbReference type="GO" id="GO:0003677">
    <property type="term" value="F:DNA binding"/>
    <property type="evidence" value="ECO:0007669"/>
    <property type="project" value="UniProtKB-UniRule"/>
</dbReference>
<dbReference type="Gene3D" id="1.10.10.200">
    <property type="match status" value="1"/>
</dbReference>
<dbReference type="InterPro" id="IPR048300">
    <property type="entry name" value="TACO1_YebC-like_2nd/3rd_dom"/>
</dbReference>
<dbReference type="Proteomes" id="UP000178313">
    <property type="component" value="Unassembled WGS sequence"/>
</dbReference>
<dbReference type="PANTHER" id="PTHR12532">
    <property type="entry name" value="TRANSLATIONAL ACTIVATOR OF CYTOCHROME C OXIDASE 1"/>
    <property type="match status" value="1"/>
</dbReference>
<evidence type="ECO:0000256" key="5">
    <source>
        <dbReference type="ARBA" id="ARBA00023163"/>
    </source>
</evidence>
<keyword evidence="3 6" id="KW-0805">Transcription regulation</keyword>
<evidence type="ECO:0000313" key="10">
    <source>
        <dbReference type="Proteomes" id="UP000178313"/>
    </source>
</evidence>
<sequence>MSGHSHYATIHRQKELKDAKRGQIFSKLAKEIAIAVKGGGPDPSSNFKLRVVMDKAKAANMPKENIERAITSGSSSAENLEEATYEGFGPSGIAVIVVATTDNRNRTGQEIKNLFERAGGNLAGPGSVSFNFENKGFMLVEKTADPESQILNLIDLGVEDVEETDDGIEVYVAPEKLSEMRKKLEEAGFNITSTELFMKPKVLQTIPNPADAKKALSFLETLDDQEDTQKVYANLDIPQEVVDQISS</sequence>
<dbReference type="InterPro" id="IPR026564">
    <property type="entry name" value="Transcrip_reg_TACO1-like_dom3"/>
</dbReference>
<comment type="subcellular location">
    <subcellularLocation>
        <location evidence="6">Cytoplasm</location>
    </subcellularLocation>
</comment>
<feature type="domain" description="TACO1/YebC-like second and third" evidence="7">
    <location>
        <begin position="80"/>
        <end position="235"/>
    </location>
</feature>
<dbReference type="InterPro" id="IPR017856">
    <property type="entry name" value="Integrase-like_N"/>
</dbReference>
<feature type="domain" description="TACO1/YebC-like N-terminal" evidence="8">
    <location>
        <begin position="5"/>
        <end position="74"/>
    </location>
</feature>
<dbReference type="GO" id="GO:0005829">
    <property type="term" value="C:cytosol"/>
    <property type="evidence" value="ECO:0007669"/>
    <property type="project" value="TreeGrafter"/>
</dbReference>
<dbReference type="AlphaFoldDB" id="A0A1F8AZE9"/>
<dbReference type="HAMAP" id="MF_00693">
    <property type="entry name" value="Transcrip_reg_TACO1"/>
    <property type="match status" value="1"/>
</dbReference>
<keyword evidence="4 6" id="KW-0238">DNA-binding</keyword>
<dbReference type="STRING" id="1802513.A3E46_00380"/>
<dbReference type="SUPFAM" id="SSF75625">
    <property type="entry name" value="YebC-like"/>
    <property type="match status" value="1"/>
</dbReference>
<evidence type="ECO:0000256" key="2">
    <source>
        <dbReference type="ARBA" id="ARBA00022490"/>
    </source>
</evidence>
<dbReference type="PANTHER" id="PTHR12532:SF6">
    <property type="entry name" value="TRANSCRIPTIONAL REGULATORY PROTEIN YEBC-RELATED"/>
    <property type="match status" value="1"/>
</dbReference>
<dbReference type="InterPro" id="IPR049083">
    <property type="entry name" value="TACO1_YebC_N"/>
</dbReference>
<evidence type="ECO:0000256" key="4">
    <source>
        <dbReference type="ARBA" id="ARBA00023125"/>
    </source>
</evidence>
<gene>
    <name evidence="9" type="ORF">A3E46_00380</name>
</gene>
<evidence type="ECO:0000313" key="9">
    <source>
        <dbReference type="EMBL" id="OGM57111.1"/>
    </source>
</evidence>
<dbReference type="NCBIfam" id="TIGR01033">
    <property type="entry name" value="YebC/PmpR family DNA-binding transcriptional regulator"/>
    <property type="match status" value="1"/>
</dbReference>
<dbReference type="NCBIfam" id="NF009044">
    <property type="entry name" value="PRK12378.1"/>
    <property type="match status" value="1"/>
</dbReference>
<keyword evidence="2 6" id="KW-0963">Cytoplasm</keyword>
<dbReference type="Pfam" id="PF20772">
    <property type="entry name" value="TACO1_YebC_N"/>
    <property type="match status" value="1"/>
</dbReference>
<comment type="similarity">
    <text evidence="1 6">Belongs to the TACO1 family.</text>
</comment>
<evidence type="ECO:0000256" key="1">
    <source>
        <dbReference type="ARBA" id="ARBA00008724"/>
    </source>
</evidence>
<dbReference type="FunFam" id="1.10.10.200:FF:000002">
    <property type="entry name" value="Probable transcriptional regulatory protein CLM62_37755"/>
    <property type="match status" value="1"/>
</dbReference>
<dbReference type="Pfam" id="PF01709">
    <property type="entry name" value="Transcrip_reg"/>
    <property type="match status" value="1"/>
</dbReference>
<evidence type="ECO:0000256" key="6">
    <source>
        <dbReference type="HAMAP-Rule" id="MF_00693"/>
    </source>
</evidence>
<dbReference type="Gene3D" id="3.30.70.980">
    <property type="match status" value="2"/>
</dbReference>
<proteinExistence type="inferred from homology"/>
<evidence type="ECO:0000259" key="8">
    <source>
        <dbReference type="Pfam" id="PF20772"/>
    </source>
</evidence>
<dbReference type="NCBIfam" id="NF001030">
    <property type="entry name" value="PRK00110.1"/>
    <property type="match status" value="1"/>
</dbReference>